<proteinExistence type="predicted"/>
<dbReference type="EMBL" id="JXYA01000016">
    <property type="protein sequence ID" value="KJZ10249.1"/>
    <property type="molecule type" value="Genomic_DNA"/>
</dbReference>
<organism evidence="1 2">
    <name type="scientific">Pseudoalteromonas rubra</name>
    <dbReference type="NCBI Taxonomy" id="43658"/>
    <lineage>
        <taxon>Bacteria</taxon>
        <taxon>Pseudomonadati</taxon>
        <taxon>Pseudomonadota</taxon>
        <taxon>Gammaproteobacteria</taxon>
        <taxon>Alteromonadales</taxon>
        <taxon>Pseudoalteromonadaceae</taxon>
        <taxon>Pseudoalteromonas</taxon>
    </lineage>
</organism>
<sequence>MMTDNFMSMLSTNSSVEDLENAFFDYVQKQQFKTQIERMALCKDNTYLGDISRKGITLYEDDTWLMLITLDAFATQSGVANTFSSESLYCVISDHHYAVGVYPETNGVLALSGENNLTKTKNLKILAKDHAYVFHGQQEKVVVALHNKSVSRDVCPQYEIATGNKIASYSGTQNLERHKVLIGFLPQFGATGAPYLSTLTKHKINAIRWQALVELFKVDHQLAKSILIEFLEDPCQIIRAQAKATLDQLTEFEEAC</sequence>
<name>A0A0F4QSA8_9GAMM</name>
<comment type="caution">
    <text evidence="1">The sequence shown here is derived from an EMBL/GenBank/DDBJ whole genome shotgun (WGS) entry which is preliminary data.</text>
</comment>
<dbReference type="RefSeq" id="WP_046004526.1">
    <property type="nucleotide sequence ID" value="NZ_JXYA01000016.1"/>
</dbReference>
<reference evidence="1 2" key="1">
    <citation type="journal article" date="2015" name="BMC Genomics">
        <title>Genome mining reveals unlocked bioactive potential of marine Gram-negative bacteria.</title>
        <authorList>
            <person name="Machado H."/>
            <person name="Sonnenschein E.C."/>
            <person name="Melchiorsen J."/>
            <person name="Gram L."/>
        </authorList>
    </citation>
    <scope>NUCLEOTIDE SEQUENCE [LARGE SCALE GENOMIC DNA]</scope>
    <source>
        <strain evidence="1 2">S2471</strain>
    </source>
</reference>
<dbReference type="OrthoDB" id="6287779at2"/>
<accession>A0A0F4QSA8</accession>
<dbReference type="AlphaFoldDB" id="A0A0F4QSA8"/>
<protein>
    <recommendedName>
        <fullName evidence="3">HEAT repeat domain-containing protein</fullName>
    </recommendedName>
</protein>
<dbReference type="PATRIC" id="fig|43658.5.peg.1796"/>
<evidence type="ECO:0008006" key="3">
    <source>
        <dbReference type="Google" id="ProtNLM"/>
    </source>
</evidence>
<dbReference type="Proteomes" id="UP000033452">
    <property type="component" value="Unassembled WGS sequence"/>
</dbReference>
<evidence type="ECO:0000313" key="1">
    <source>
        <dbReference type="EMBL" id="KJZ10249.1"/>
    </source>
</evidence>
<evidence type="ECO:0000313" key="2">
    <source>
        <dbReference type="Proteomes" id="UP000033452"/>
    </source>
</evidence>
<gene>
    <name evidence="1" type="ORF">TW77_08515</name>
</gene>
<keyword evidence="2" id="KW-1185">Reference proteome</keyword>